<accession>A0A0A0DFK9</accession>
<comment type="caution">
    <text evidence="2">The sequence shown here is derived from an EMBL/GenBank/DDBJ whole genome shotgun (WGS) entry which is preliminary data.</text>
</comment>
<dbReference type="Pfam" id="PF08984">
    <property type="entry name" value="DUF1858"/>
    <property type="match status" value="1"/>
</dbReference>
<keyword evidence="3" id="KW-1185">Reference proteome</keyword>
<gene>
    <name evidence="2" type="ORF">SSIN_1600</name>
</gene>
<dbReference type="RefSeq" id="WP_037617645.1">
    <property type="nucleotide sequence ID" value="NZ_JABTYC020000007.1"/>
</dbReference>
<evidence type="ECO:0000313" key="3">
    <source>
        <dbReference type="Proteomes" id="UP000030019"/>
    </source>
</evidence>
<dbReference type="Proteomes" id="UP000030019">
    <property type="component" value="Unassembled WGS sequence"/>
</dbReference>
<dbReference type="Gene3D" id="1.10.3910.10">
    <property type="entry name" value="SP0561-like"/>
    <property type="match status" value="1"/>
</dbReference>
<reference evidence="2 3" key="1">
    <citation type="submission" date="2014-06" db="EMBL/GenBank/DDBJ databases">
        <authorList>
            <person name="Teng J.L."/>
            <person name="Huang Y."/>
            <person name="Tse H."/>
            <person name="Lau S.K."/>
            <person name="Woo P.C."/>
        </authorList>
    </citation>
    <scope>NUCLEOTIDE SEQUENCE [LARGE SCALE GENOMIC DNA]</scope>
    <source>
        <strain evidence="2 3">HKU4</strain>
    </source>
</reference>
<dbReference type="InterPro" id="IPR038062">
    <property type="entry name" value="ScdA-like_N_sf"/>
</dbReference>
<dbReference type="STRING" id="176090.SSIN_1600"/>
<dbReference type="AlphaFoldDB" id="A0A0A0DFK9"/>
<proteinExistence type="predicted"/>
<evidence type="ECO:0000259" key="1">
    <source>
        <dbReference type="Pfam" id="PF08984"/>
    </source>
</evidence>
<dbReference type="SUPFAM" id="SSF140683">
    <property type="entry name" value="SP0561-like"/>
    <property type="match status" value="1"/>
</dbReference>
<protein>
    <recommendedName>
        <fullName evidence="1">DUF1858 domain-containing protein</fullName>
    </recommendedName>
</protein>
<evidence type="ECO:0000313" key="2">
    <source>
        <dbReference type="EMBL" id="KGM36668.1"/>
    </source>
</evidence>
<feature type="domain" description="DUF1858" evidence="1">
    <location>
        <begin position="5"/>
        <end position="62"/>
    </location>
</feature>
<dbReference type="EMBL" id="JPEN01000091">
    <property type="protein sequence ID" value="KGM36668.1"/>
    <property type="molecule type" value="Genomic_DNA"/>
</dbReference>
<sequence length="76" mass="8244">MDNVIDLSIPVAEVIEKQPEVLDVLVELGFKPLANPVMRNTVGRVVSIKKGAGMNGIDLNKIKQTLELNGYEVVGI</sequence>
<dbReference type="PATRIC" id="fig|176090.4.peg.1548"/>
<dbReference type="eggNOG" id="COG2461">
    <property type="taxonomic scope" value="Bacteria"/>
</dbReference>
<organism evidence="2 3">
    <name type="scientific">Streptococcus sinensis</name>
    <dbReference type="NCBI Taxonomy" id="176090"/>
    <lineage>
        <taxon>Bacteria</taxon>
        <taxon>Bacillati</taxon>
        <taxon>Bacillota</taxon>
        <taxon>Bacilli</taxon>
        <taxon>Lactobacillales</taxon>
        <taxon>Streptococcaceae</taxon>
        <taxon>Streptococcus</taxon>
    </lineage>
</organism>
<dbReference type="InterPro" id="IPR015077">
    <property type="entry name" value="DUF1858"/>
</dbReference>
<name>A0A0A0DFK9_9STRE</name>